<reference evidence="2" key="3">
    <citation type="submission" date="2020-12" db="UniProtKB">
        <authorList>
            <consortium name="EnsemblPlants"/>
        </authorList>
    </citation>
    <scope>IDENTIFICATION</scope>
</reference>
<dbReference type="InParanoid" id="A0A2K1KF97"/>
<gene>
    <name evidence="1" type="ORF">PHYPA_008828</name>
</gene>
<dbReference type="EMBL" id="ABEU02000006">
    <property type="protein sequence ID" value="PNR52454.1"/>
    <property type="molecule type" value="Genomic_DNA"/>
</dbReference>
<accession>A0A2K1KF97</accession>
<dbReference type="Proteomes" id="UP000006727">
    <property type="component" value="Chromosome 6"/>
</dbReference>
<evidence type="ECO:0000313" key="3">
    <source>
        <dbReference type="Proteomes" id="UP000006727"/>
    </source>
</evidence>
<organism evidence="1">
    <name type="scientific">Physcomitrium patens</name>
    <name type="common">Spreading-leaved earth moss</name>
    <name type="synonym">Physcomitrella patens</name>
    <dbReference type="NCBI Taxonomy" id="3218"/>
    <lineage>
        <taxon>Eukaryota</taxon>
        <taxon>Viridiplantae</taxon>
        <taxon>Streptophyta</taxon>
        <taxon>Embryophyta</taxon>
        <taxon>Bryophyta</taxon>
        <taxon>Bryophytina</taxon>
        <taxon>Bryopsida</taxon>
        <taxon>Funariidae</taxon>
        <taxon>Funariales</taxon>
        <taxon>Funariaceae</taxon>
        <taxon>Physcomitrium</taxon>
    </lineage>
</organism>
<dbReference type="EnsemblPlants" id="Pp3c6_11590V3.1">
    <property type="protein sequence ID" value="PAC:32978678.CDS.1"/>
    <property type="gene ID" value="Pp3c6_11590"/>
</dbReference>
<evidence type="ECO:0000313" key="1">
    <source>
        <dbReference type="EMBL" id="PNR52454.1"/>
    </source>
</evidence>
<protein>
    <submittedName>
        <fullName evidence="1 2">Uncharacterized protein</fullName>
    </submittedName>
</protein>
<evidence type="ECO:0000313" key="2">
    <source>
        <dbReference type="EnsemblPlants" id="PAC:32978678.CDS.1"/>
    </source>
</evidence>
<reference evidence="1 3" key="2">
    <citation type="journal article" date="2018" name="Plant J.">
        <title>The Physcomitrella patens chromosome-scale assembly reveals moss genome structure and evolution.</title>
        <authorList>
            <person name="Lang D."/>
            <person name="Ullrich K.K."/>
            <person name="Murat F."/>
            <person name="Fuchs J."/>
            <person name="Jenkins J."/>
            <person name="Haas F.B."/>
            <person name="Piednoel M."/>
            <person name="Gundlach H."/>
            <person name="Van Bel M."/>
            <person name="Meyberg R."/>
            <person name="Vives C."/>
            <person name="Morata J."/>
            <person name="Symeonidi A."/>
            <person name="Hiss M."/>
            <person name="Muchero W."/>
            <person name="Kamisugi Y."/>
            <person name="Saleh O."/>
            <person name="Blanc G."/>
            <person name="Decker E.L."/>
            <person name="van Gessel N."/>
            <person name="Grimwood J."/>
            <person name="Hayes R.D."/>
            <person name="Graham S.W."/>
            <person name="Gunter L.E."/>
            <person name="McDaniel S.F."/>
            <person name="Hoernstein S.N.W."/>
            <person name="Larsson A."/>
            <person name="Li F.W."/>
            <person name="Perroud P.F."/>
            <person name="Phillips J."/>
            <person name="Ranjan P."/>
            <person name="Rokshar D.S."/>
            <person name="Rothfels C.J."/>
            <person name="Schneider L."/>
            <person name="Shu S."/>
            <person name="Stevenson D.W."/>
            <person name="Thummler F."/>
            <person name="Tillich M."/>
            <person name="Villarreal Aguilar J.C."/>
            <person name="Widiez T."/>
            <person name="Wong G.K."/>
            <person name="Wymore A."/>
            <person name="Zhang Y."/>
            <person name="Zimmer A.D."/>
            <person name="Quatrano R.S."/>
            <person name="Mayer K.F.X."/>
            <person name="Goodstein D."/>
            <person name="Casacuberta J.M."/>
            <person name="Vandepoele K."/>
            <person name="Reski R."/>
            <person name="Cuming A.C."/>
            <person name="Tuskan G.A."/>
            <person name="Maumus F."/>
            <person name="Salse J."/>
            <person name="Schmutz J."/>
            <person name="Rensing S.A."/>
        </authorList>
    </citation>
    <scope>NUCLEOTIDE SEQUENCE [LARGE SCALE GENOMIC DNA]</scope>
    <source>
        <strain evidence="2 3">cv. Gransden 2004</strain>
    </source>
</reference>
<dbReference type="Gramene" id="Pp3c6_11590V3.1">
    <property type="protein sequence ID" value="PAC:32978678.CDS.1"/>
    <property type="gene ID" value="Pp3c6_11590"/>
</dbReference>
<proteinExistence type="predicted"/>
<reference evidence="1 3" key="1">
    <citation type="journal article" date="2008" name="Science">
        <title>The Physcomitrella genome reveals evolutionary insights into the conquest of land by plants.</title>
        <authorList>
            <person name="Rensing S."/>
            <person name="Lang D."/>
            <person name="Zimmer A."/>
            <person name="Terry A."/>
            <person name="Salamov A."/>
            <person name="Shapiro H."/>
            <person name="Nishiyama T."/>
            <person name="Perroud P.-F."/>
            <person name="Lindquist E."/>
            <person name="Kamisugi Y."/>
            <person name="Tanahashi T."/>
            <person name="Sakakibara K."/>
            <person name="Fujita T."/>
            <person name="Oishi K."/>
            <person name="Shin-I T."/>
            <person name="Kuroki Y."/>
            <person name="Toyoda A."/>
            <person name="Suzuki Y."/>
            <person name="Hashimoto A."/>
            <person name="Yamaguchi K."/>
            <person name="Sugano A."/>
            <person name="Kohara Y."/>
            <person name="Fujiyama A."/>
            <person name="Anterola A."/>
            <person name="Aoki S."/>
            <person name="Ashton N."/>
            <person name="Barbazuk W.B."/>
            <person name="Barker E."/>
            <person name="Bennetzen J."/>
            <person name="Bezanilla M."/>
            <person name="Blankenship R."/>
            <person name="Cho S.H."/>
            <person name="Dutcher S."/>
            <person name="Estelle M."/>
            <person name="Fawcett J.A."/>
            <person name="Gundlach H."/>
            <person name="Hanada K."/>
            <person name="Heyl A."/>
            <person name="Hicks K.A."/>
            <person name="Hugh J."/>
            <person name="Lohr M."/>
            <person name="Mayer K."/>
            <person name="Melkozernov A."/>
            <person name="Murata T."/>
            <person name="Nelson D."/>
            <person name="Pils B."/>
            <person name="Prigge M."/>
            <person name="Reiss B."/>
            <person name="Renner T."/>
            <person name="Rombauts S."/>
            <person name="Rushton P."/>
            <person name="Sanderfoot A."/>
            <person name="Schween G."/>
            <person name="Shiu S.-H."/>
            <person name="Stueber K."/>
            <person name="Theodoulou F.L."/>
            <person name="Tu H."/>
            <person name="Van de Peer Y."/>
            <person name="Verrier P.J."/>
            <person name="Waters E."/>
            <person name="Wood A."/>
            <person name="Yang L."/>
            <person name="Cove D."/>
            <person name="Cuming A."/>
            <person name="Hasebe M."/>
            <person name="Lucas S."/>
            <person name="Mishler D.B."/>
            <person name="Reski R."/>
            <person name="Grigoriev I."/>
            <person name="Quatrano R.S."/>
            <person name="Boore J.L."/>
        </authorList>
    </citation>
    <scope>NUCLEOTIDE SEQUENCE [LARGE SCALE GENOMIC DNA]</scope>
    <source>
        <strain evidence="2 3">cv. Gransden 2004</strain>
    </source>
</reference>
<dbReference type="PaxDb" id="3218-PP1S113_148V6.1"/>
<name>A0A2K1KF97_PHYPA</name>
<keyword evidence="3" id="KW-1185">Reference proteome</keyword>
<dbReference type="AlphaFoldDB" id="A0A2K1KF97"/>
<sequence length="191" mass="20412">MGMGRKEAGIGAAREDRWQSVCRKEIGVSGGLVDLEVGGPSTEQVWRRGREGCCAKALGGSVPDIPDNIIPLSLDLSCGGENDAAPIQFVPATPTPPSRRGGFSAALPPCFGSFCGAIQAPGYLPGIPLVPCISHFTIPLAPSLASFPMSFLHCRIVVQIDAMWKEDNIYIYIYIYKELQHGIVFGILCCC</sequence>